<keyword evidence="14" id="KW-1185">Reference proteome</keyword>
<dbReference type="SMART" id="SM00320">
    <property type="entry name" value="WD40"/>
    <property type="match status" value="6"/>
</dbReference>
<feature type="region of interest" description="Disordered" evidence="11">
    <location>
        <begin position="66"/>
        <end position="96"/>
    </location>
</feature>
<dbReference type="GO" id="GO:0034272">
    <property type="term" value="C:phosphatidylinositol 3-kinase complex, class III, type II"/>
    <property type="evidence" value="ECO:0007669"/>
    <property type="project" value="TreeGrafter"/>
</dbReference>
<keyword evidence="4 13" id="KW-0808">Transferase</keyword>
<accession>A0AAJ6CNN4</accession>
<dbReference type="SUPFAM" id="SSF56112">
    <property type="entry name" value="Protein kinase-like (PK-like)"/>
    <property type="match status" value="1"/>
</dbReference>
<dbReference type="PROSITE" id="PS50294">
    <property type="entry name" value="WD_REPEATS_REGION"/>
    <property type="match status" value="1"/>
</dbReference>
<dbReference type="Proteomes" id="UP001217582">
    <property type="component" value="Chromosome 8"/>
</dbReference>
<dbReference type="GO" id="GO:0045324">
    <property type="term" value="P:late endosome to vacuole transport"/>
    <property type="evidence" value="ECO:0007669"/>
    <property type="project" value="InterPro"/>
</dbReference>
<dbReference type="InterPro" id="IPR021133">
    <property type="entry name" value="HEAT_type_2"/>
</dbReference>
<keyword evidence="5" id="KW-0677">Repeat</keyword>
<dbReference type="InterPro" id="IPR020472">
    <property type="entry name" value="WD40_PAC1"/>
</dbReference>
<feature type="repeat" description="WD" evidence="10">
    <location>
        <begin position="1242"/>
        <end position="1276"/>
    </location>
</feature>
<protein>
    <recommendedName>
        <fullName evidence="1">non-specific serine/threonine protein kinase</fullName>
        <ecNumber evidence="1">2.7.11.1</ecNumber>
    </recommendedName>
</protein>
<evidence type="ECO:0000256" key="10">
    <source>
        <dbReference type="PROSITE-ProRule" id="PRU00221"/>
    </source>
</evidence>
<dbReference type="PANTHER" id="PTHR17583:SF0">
    <property type="entry name" value="PHOSPHOINOSITIDE 3-KINASE REGULATORY SUBUNIT 4"/>
    <property type="match status" value="1"/>
</dbReference>
<dbReference type="GO" id="GO:0071561">
    <property type="term" value="C:nucleus-vacuole junction"/>
    <property type="evidence" value="ECO:0007669"/>
    <property type="project" value="TreeGrafter"/>
</dbReference>
<dbReference type="Pfam" id="PF00069">
    <property type="entry name" value="Pkinase"/>
    <property type="match status" value="1"/>
</dbReference>
<dbReference type="GO" id="GO:0034271">
    <property type="term" value="C:phosphatidylinositol 3-kinase complex, class III, type I"/>
    <property type="evidence" value="ECO:0007669"/>
    <property type="project" value="TreeGrafter"/>
</dbReference>
<feature type="repeat" description="WD" evidence="10">
    <location>
        <begin position="1194"/>
        <end position="1226"/>
    </location>
</feature>
<feature type="repeat" description="WD" evidence="10">
    <location>
        <begin position="1477"/>
        <end position="1491"/>
    </location>
</feature>
<evidence type="ECO:0000256" key="3">
    <source>
        <dbReference type="ARBA" id="ARBA00022574"/>
    </source>
</evidence>
<dbReference type="InterPro" id="IPR016024">
    <property type="entry name" value="ARM-type_fold"/>
</dbReference>
<name>A0AAJ6CNN4_9BASI</name>
<evidence type="ECO:0000256" key="5">
    <source>
        <dbReference type="ARBA" id="ARBA00022737"/>
    </source>
</evidence>
<keyword evidence="3 10" id="KW-0853">WD repeat</keyword>
<dbReference type="EMBL" id="CP119923">
    <property type="protein sequence ID" value="WFD17620.1"/>
    <property type="molecule type" value="Genomic_DNA"/>
</dbReference>
<evidence type="ECO:0000256" key="8">
    <source>
        <dbReference type="ARBA" id="ARBA00022840"/>
    </source>
</evidence>
<feature type="compositionally biased region" description="Basic residues" evidence="11">
    <location>
        <begin position="21"/>
        <end position="32"/>
    </location>
</feature>
<dbReference type="PROSITE" id="PS50082">
    <property type="entry name" value="WD_REPEATS_2"/>
    <property type="match status" value="3"/>
</dbReference>
<evidence type="ECO:0000256" key="7">
    <source>
        <dbReference type="ARBA" id="ARBA00022777"/>
    </source>
</evidence>
<dbReference type="GO" id="GO:0004674">
    <property type="term" value="F:protein serine/threonine kinase activity"/>
    <property type="evidence" value="ECO:0007669"/>
    <property type="project" value="UniProtKB-KW"/>
</dbReference>
<dbReference type="SUPFAM" id="SSF48371">
    <property type="entry name" value="ARM repeat"/>
    <property type="match status" value="1"/>
</dbReference>
<dbReference type="Gene3D" id="1.25.10.10">
    <property type="entry name" value="Leucine-rich Repeat Variant"/>
    <property type="match status" value="2"/>
</dbReference>
<dbReference type="PROSITE" id="PS00108">
    <property type="entry name" value="PROTEIN_KINASE_ST"/>
    <property type="match status" value="1"/>
</dbReference>
<dbReference type="Gene3D" id="1.10.510.10">
    <property type="entry name" value="Transferase(Phosphotransferase) domain 1"/>
    <property type="match status" value="1"/>
</dbReference>
<dbReference type="SUPFAM" id="SSF50978">
    <property type="entry name" value="WD40 repeat-like"/>
    <property type="match status" value="1"/>
</dbReference>
<dbReference type="EC" id="2.7.11.1" evidence="1"/>
<evidence type="ECO:0000313" key="14">
    <source>
        <dbReference type="Proteomes" id="UP001217582"/>
    </source>
</evidence>
<dbReference type="InterPro" id="IPR015943">
    <property type="entry name" value="WD40/YVTN_repeat-like_dom_sf"/>
</dbReference>
<dbReference type="InterPro" id="IPR011989">
    <property type="entry name" value="ARM-like"/>
</dbReference>
<keyword evidence="2 13" id="KW-0723">Serine/threonine-protein kinase</keyword>
<feature type="compositionally biased region" description="Basic residues" evidence="11">
    <location>
        <begin position="1"/>
        <end position="12"/>
    </location>
</feature>
<keyword evidence="8" id="KW-0067">ATP-binding</keyword>
<feature type="region of interest" description="Disordered" evidence="11">
    <location>
        <begin position="1066"/>
        <end position="1095"/>
    </location>
</feature>
<keyword evidence="7 13" id="KW-0418">Kinase</keyword>
<dbReference type="PRINTS" id="PR00320">
    <property type="entry name" value="GPROTEINBRPT"/>
</dbReference>
<dbReference type="Pfam" id="PF00400">
    <property type="entry name" value="WD40"/>
    <property type="match status" value="3"/>
</dbReference>
<dbReference type="Pfam" id="PF09420">
    <property type="entry name" value="Nop16"/>
    <property type="match status" value="1"/>
</dbReference>
<dbReference type="InterPro" id="IPR045162">
    <property type="entry name" value="Vps15-like"/>
</dbReference>
<dbReference type="CDD" id="cd13980">
    <property type="entry name" value="STKc_Vps15"/>
    <property type="match status" value="1"/>
</dbReference>
<dbReference type="InterPro" id="IPR055231">
    <property type="entry name" value="2AA_helical"/>
</dbReference>
<dbReference type="Pfam" id="PF22956">
    <property type="entry name" value="VPS15-like_hel"/>
    <property type="match status" value="1"/>
</dbReference>
<gene>
    <name evidence="13" type="primary">VPS15</name>
    <name evidence="13" type="ORF">MARU1_003679</name>
</gene>
<dbReference type="InterPro" id="IPR000719">
    <property type="entry name" value="Prot_kinase_dom"/>
</dbReference>
<dbReference type="InterPro" id="IPR011009">
    <property type="entry name" value="Kinase-like_dom_sf"/>
</dbReference>
<feature type="domain" description="Protein kinase" evidence="12">
    <location>
        <begin position="233"/>
        <end position="534"/>
    </location>
</feature>
<evidence type="ECO:0000256" key="4">
    <source>
        <dbReference type="ARBA" id="ARBA00022679"/>
    </source>
</evidence>
<evidence type="ECO:0000259" key="12">
    <source>
        <dbReference type="PROSITE" id="PS50011"/>
    </source>
</evidence>
<reference evidence="13 14" key="1">
    <citation type="submission" date="2023-03" db="EMBL/GenBank/DDBJ databases">
        <title>Mating type loci evolution in Malassezia.</title>
        <authorList>
            <person name="Coelho M.A."/>
        </authorList>
    </citation>
    <scope>NUCLEOTIDE SEQUENCE [LARGE SCALE GENOMIC DNA]</scope>
    <source>
        <strain evidence="13 14">CBS 13387</strain>
    </source>
</reference>
<dbReference type="SMART" id="SM00220">
    <property type="entry name" value="S_TKc"/>
    <property type="match status" value="1"/>
</dbReference>
<organism evidence="13 14">
    <name type="scientific">Malassezia arunalokei</name>
    <dbReference type="NCBI Taxonomy" id="1514897"/>
    <lineage>
        <taxon>Eukaryota</taxon>
        <taxon>Fungi</taxon>
        <taxon>Dikarya</taxon>
        <taxon>Basidiomycota</taxon>
        <taxon>Ustilaginomycotina</taxon>
        <taxon>Malasseziomycetes</taxon>
        <taxon>Malasseziales</taxon>
        <taxon>Malasseziaceae</taxon>
        <taxon>Malassezia</taxon>
    </lineage>
</organism>
<dbReference type="PROSITE" id="PS50011">
    <property type="entry name" value="PROTEIN_KINASE_DOM"/>
    <property type="match status" value="1"/>
</dbReference>
<sequence>MANPRQRRKARSGKWSGATKSAKRSQQRRLKRAPTVMGPEVLRENWDPKLTVRQNYAKLGLVPTLASQSGGLDRNDPYAQVAPAEPSSSTDRPRKGMARVIRDESGQIVDLIEYSEDDHVETTPWGKQLNAEEEEPVDQAASLMPPRLNEGRDTDTVQALEKIAAEHQPVERFASAGEHAWLVDLVQAHGSDVDSMAQDLRRNVWQKTPGEIRRAGTSHRLAGAAELLQDPSLQYECSLGSSRFLRATRVRHERGLLVVKTFLKPDADMRLRGLQRRLQLERDALENVPNVLAMQEVLETEVAGYLIRPWLAYSLYDRVSTRPFLTDMEKLWITYQLVYALHATHERKVAHGDLKCENVLVSSSLCVYVTDFASLFKPTYLPLDDPTDFSLFFDSSARRVCHIAPERFYESVAEVPSSASVKRTAGSEVENVSDVLTFEPYHEMLGLGRPHGRVTEAMDVFSLGCVLAELWRDGSPLFSLSQMYRYRTGDYDIRSKLDEIPHTGTRDMIARMLELRPLERPTLEQLLADTHVFPDSFSACLHLYLVDLQRPSSVLNEKRPYTPSLEPDDRIEKLYQDWPTLLGFIGDVEPVHGDDVCLNVSIPGVSIPRRARRHSPASDSEALLVLNVVLAHIRHAMRPSSVCHALALIVHMAWAWLSDETRLDRVLPYLVVLSSHSHPHVRAMALHSVAALFECLNHLTHANEHVLQECVWPSFAALVRDASVHVRCMAASCLARLARQAYRLWHASPSLDTDLASLRACLGEYLGALAIDPSSSVRRELLAHAPWALLGTERIESDLLPHVLTYLNDDDPQLRMSLFEAIVPMAPLVDVDTYFHPLLIQAFGDEDAHVQACALHAFGMLIEVWRPVVLWELASYVASLLCHPNEWVREASIDALVRAAHAVRDADRWLRLYALLRPRLACDVACLSSSTLREHVVPPIPTSALEVCIARDVPAPRTDYAKPAQEAIDELVYPPARPPTVDPEWAAQLPPMPAGTAPHLAALWWYIEGRRRSAPRTRGKDPDGSLDGVPQRTVFFTAHTADLAPSPFSLRTAERRLQTLAPVQLRPVPSEAPGQAPAAVPPSDSLRAARRSSDTLSTRSFKLPFLGMPSATAQTSTTLVHAQAERTRAERLPDPPAPNTPMHTYEGVDPYIHAHLRAVYHQLASIPAVHPPTKPRRLDSSSNQRPQGALVASFAEHQGAITSVCVSHDHLFFVSASMDKTVRVWDTARLEKNVNSRSRLTYATHTAPVTCVLVLGGTHCIMSASMDGAIHVWGLNVSLGPSLPRYAKPHILGKHTRSGDYVRCMAQWSSGTDPVVVLGTSRGQIVFWDVRHMREIDTLSHPAAHGSIEALALDPQRHWLCAGTSNGHVALWDTRFHVRLQTWRTSNHARIRACALHPTRKYVLTVATSAVLSLDLGTGAVLETFDSREFGEHVPNITLEPCVDEAPSDTCLDGSYALCVGADGYLSSPAESPRGWIITGGSDRVVRFWDLGRADTCTAFGSQIHGEFTMTHHRYMHTFQCVEAPTKRSPLHIHQQVKDAMGSLTSHQDTITALAVIEAPYRCIVAGDRSGVLCVWE</sequence>
<evidence type="ECO:0000256" key="2">
    <source>
        <dbReference type="ARBA" id="ARBA00022527"/>
    </source>
</evidence>
<feature type="repeat" description="HEAT" evidence="9">
    <location>
        <begin position="799"/>
        <end position="834"/>
    </location>
</feature>
<dbReference type="InterPro" id="IPR001680">
    <property type="entry name" value="WD40_rpt"/>
</dbReference>
<keyword evidence="6" id="KW-0547">Nucleotide-binding</keyword>
<evidence type="ECO:0000313" key="13">
    <source>
        <dbReference type="EMBL" id="WFD17620.1"/>
    </source>
</evidence>
<dbReference type="InterPro" id="IPR036322">
    <property type="entry name" value="WD40_repeat_dom_sf"/>
</dbReference>
<dbReference type="PANTHER" id="PTHR17583">
    <property type="entry name" value="PHOSPHOINOSITIDE 3-KINASE REGULATORY SUBUNIT 4"/>
    <property type="match status" value="1"/>
</dbReference>
<dbReference type="GO" id="GO:0016236">
    <property type="term" value="P:macroautophagy"/>
    <property type="evidence" value="ECO:0007669"/>
    <property type="project" value="InterPro"/>
</dbReference>
<dbReference type="GO" id="GO:0005770">
    <property type="term" value="C:late endosome"/>
    <property type="evidence" value="ECO:0007669"/>
    <property type="project" value="TreeGrafter"/>
</dbReference>
<evidence type="ECO:0000256" key="6">
    <source>
        <dbReference type="ARBA" id="ARBA00022741"/>
    </source>
</evidence>
<dbReference type="Gene3D" id="2.130.10.10">
    <property type="entry name" value="YVTN repeat-like/Quinoprotein amine dehydrogenase"/>
    <property type="match status" value="2"/>
</dbReference>
<evidence type="ECO:0000256" key="9">
    <source>
        <dbReference type="PROSITE-ProRule" id="PRU00103"/>
    </source>
</evidence>
<dbReference type="InterPro" id="IPR008271">
    <property type="entry name" value="Ser/Thr_kinase_AS"/>
</dbReference>
<dbReference type="PROSITE" id="PS50077">
    <property type="entry name" value="HEAT_REPEAT"/>
    <property type="match status" value="1"/>
</dbReference>
<dbReference type="GO" id="GO:0006623">
    <property type="term" value="P:protein targeting to vacuole"/>
    <property type="evidence" value="ECO:0007669"/>
    <property type="project" value="TreeGrafter"/>
</dbReference>
<dbReference type="InterPro" id="IPR019002">
    <property type="entry name" value="Ribosome_biogenesis_Nop16"/>
</dbReference>
<proteinExistence type="predicted"/>
<dbReference type="GO" id="GO:0005524">
    <property type="term" value="F:ATP binding"/>
    <property type="evidence" value="ECO:0007669"/>
    <property type="project" value="InterPro"/>
</dbReference>
<evidence type="ECO:0000256" key="1">
    <source>
        <dbReference type="ARBA" id="ARBA00012513"/>
    </source>
</evidence>
<feature type="region of interest" description="Disordered" evidence="11">
    <location>
        <begin position="1"/>
        <end position="40"/>
    </location>
</feature>
<evidence type="ECO:0000256" key="11">
    <source>
        <dbReference type="SAM" id="MobiDB-lite"/>
    </source>
</evidence>